<dbReference type="AlphaFoldDB" id="F6D009"/>
<organism evidence="3 4">
    <name type="scientific">Marinomonas posidonica (strain CECT 7376 / NCIMB 14433 / IVIA-Po-181)</name>
    <dbReference type="NCBI Taxonomy" id="491952"/>
    <lineage>
        <taxon>Bacteria</taxon>
        <taxon>Pseudomonadati</taxon>
        <taxon>Pseudomonadota</taxon>
        <taxon>Gammaproteobacteria</taxon>
        <taxon>Oceanospirillales</taxon>
        <taxon>Oceanospirillaceae</taxon>
        <taxon>Marinomonas</taxon>
    </lineage>
</organism>
<proteinExistence type="predicted"/>
<accession>F6D009</accession>
<dbReference type="HOGENOM" id="CLU_1093287_0_0_6"/>
<reference evidence="3 4" key="1">
    <citation type="journal article" date="2012" name="Stand. Genomic Sci.">
        <title>Complete genome sequence of Marinomonas posidonica type strain (IVIA-Po-181(T)).</title>
        <authorList>
            <person name="Lucas-Elio P."/>
            <person name="Goodwin L."/>
            <person name="Woyke T."/>
            <person name="Pitluck S."/>
            <person name="Nolan M."/>
            <person name="Kyrpides N.C."/>
            <person name="Detter J.C."/>
            <person name="Copeland A."/>
            <person name="Lu M."/>
            <person name="Bruce D."/>
            <person name="Detter C."/>
            <person name="Tapia R."/>
            <person name="Han S."/>
            <person name="Land M.L."/>
            <person name="Ivanova N."/>
            <person name="Mikhailova N."/>
            <person name="Johnston A.W."/>
            <person name="Sanchez-Amat A."/>
        </authorList>
    </citation>
    <scope>NUCLEOTIDE SEQUENCE [LARGE SCALE GENOMIC DNA]</scope>
    <source>
        <strain evidence="4">CECT 7376 / NCIMB 14433 / IVIA-Po-181</strain>
    </source>
</reference>
<dbReference type="STRING" id="491952.Mar181_1711"/>
<dbReference type="OrthoDB" id="6103324at2"/>
<feature type="compositionally biased region" description="Basic and acidic residues" evidence="2">
    <location>
        <begin position="205"/>
        <end position="219"/>
    </location>
</feature>
<evidence type="ECO:0000313" key="3">
    <source>
        <dbReference type="EMBL" id="AEF54749.1"/>
    </source>
</evidence>
<dbReference type="RefSeq" id="WP_013796224.1">
    <property type="nucleotide sequence ID" value="NC_015559.1"/>
</dbReference>
<name>F6D009_MARPP</name>
<sequence length="255" mass="30036">MARKANISRQEILQACWTLIDKHQYPNIPRVAQYFLDKDGRQCSNTTLLNAINQWQLDYDAHEKQIESNLNDRLATPINQFMREAAKQINQLIEEKAFDMEAGHKQKQSAIDSEYLSLSESLTTLEETHQELKEEHHSHQILTNRLSQENQYLEKRLNDVMSYNQQLKTQLEEALLANETLRLNLAQRELDLAKQDAHIQSLKQTHADELSRQQKEKQFTDQTNQQWQEIRDQLRSLNSSVNSLQDKDNDRGRRK</sequence>
<dbReference type="EMBL" id="CP002771">
    <property type="protein sequence ID" value="AEF54749.1"/>
    <property type="molecule type" value="Genomic_DNA"/>
</dbReference>
<feature type="compositionally biased region" description="Basic and acidic residues" evidence="2">
    <location>
        <begin position="245"/>
        <end position="255"/>
    </location>
</feature>
<evidence type="ECO:0000313" key="4">
    <source>
        <dbReference type="Proteomes" id="UP000009230"/>
    </source>
</evidence>
<evidence type="ECO:0000256" key="1">
    <source>
        <dbReference type="SAM" id="Coils"/>
    </source>
</evidence>
<feature type="compositionally biased region" description="Polar residues" evidence="2">
    <location>
        <begin position="235"/>
        <end position="244"/>
    </location>
</feature>
<feature type="region of interest" description="Disordered" evidence="2">
    <location>
        <begin position="203"/>
        <end position="255"/>
    </location>
</feature>
<gene>
    <name evidence="3" type="ordered locus">Mar181_1711</name>
</gene>
<dbReference type="KEGG" id="mpc:Mar181_1711"/>
<keyword evidence="1" id="KW-0175">Coiled coil</keyword>
<feature type="coiled-coil region" evidence="1">
    <location>
        <begin position="115"/>
        <end position="196"/>
    </location>
</feature>
<evidence type="ECO:0008006" key="5">
    <source>
        <dbReference type="Google" id="ProtNLM"/>
    </source>
</evidence>
<keyword evidence="4" id="KW-1185">Reference proteome</keyword>
<dbReference type="Proteomes" id="UP000009230">
    <property type="component" value="Chromosome"/>
</dbReference>
<protein>
    <recommendedName>
        <fullName evidence="5">KfrA N-terminal DNA-binding domain-containing protein</fullName>
    </recommendedName>
</protein>
<evidence type="ECO:0000256" key="2">
    <source>
        <dbReference type="SAM" id="MobiDB-lite"/>
    </source>
</evidence>